<dbReference type="RefSeq" id="WP_346248974.1">
    <property type="nucleotide sequence ID" value="NZ_JBDIZK010000020.1"/>
</dbReference>
<feature type="region of interest" description="Disordered" evidence="1">
    <location>
        <begin position="126"/>
        <end position="156"/>
    </location>
</feature>
<dbReference type="SMART" id="SM00530">
    <property type="entry name" value="HTH_XRE"/>
    <property type="match status" value="1"/>
</dbReference>
<evidence type="ECO:0000259" key="2">
    <source>
        <dbReference type="PROSITE" id="PS50943"/>
    </source>
</evidence>
<dbReference type="Pfam" id="PF01381">
    <property type="entry name" value="HTH_3"/>
    <property type="match status" value="1"/>
</dbReference>
<comment type="caution">
    <text evidence="3">The sequence shown here is derived from an EMBL/GenBank/DDBJ whole genome shotgun (WGS) entry which is preliminary data.</text>
</comment>
<evidence type="ECO:0000256" key="1">
    <source>
        <dbReference type="SAM" id="MobiDB-lite"/>
    </source>
</evidence>
<dbReference type="InterPro" id="IPR001387">
    <property type="entry name" value="Cro/C1-type_HTH"/>
</dbReference>
<gene>
    <name evidence="3" type="ORF">TPR58_22320</name>
</gene>
<dbReference type="InterPro" id="IPR010982">
    <property type="entry name" value="Lambda_DNA-bd_dom_sf"/>
</dbReference>
<name>A0ABV0BFA0_9SPHN</name>
<organism evidence="3 4">
    <name type="scientific">Sphingomonas rustica</name>
    <dbReference type="NCBI Taxonomy" id="3103142"/>
    <lineage>
        <taxon>Bacteria</taxon>
        <taxon>Pseudomonadati</taxon>
        <taxon>Pseudomonadota</taxon>
        <taxon>Alphaproteobacteria</taxon>
        <taxon>Sphingomonadales</taxon>
        <taxon>Sphingomonadaceae</taxon>
        <taxon>Sphingomonas</taxon>
    </lineage>
</organism>
<evidence type="ECO:0000313" key="3">
    <source>
        <dbReference type="EMBL" id="MEN3749925.1"/>
    </source>
</evidence>
<dbReference type="Gene3D" id="1.10.260.40">
    <property type="entry name" value="lambda repressor-like DNA-binding domains"/>
    <property type="match status" value="1"/>
</dbReference>
<proteinExistence type="predicted"/>
<sequence>MANELDLDRIRAVLAAATGPSGGYSQRGLAAAAGEGRDCVGDILNGRNRNPTIKVLTNLARALGGDLSIFGLADAPAPARRAAAAPGPSEDDLIAALLALLPDMPMGSPDKRARFLGEGVARILKLPRSRPATSAEPARSSADAATAPPRAATSRA</sequence>
<protein>
    <submittedName>
        <fullName evidence="3">Helix-turn-helix transcriptional regulator</fullName>
    </submittedName>
</protein>
<dbReference type="Proteomes" id="UP001427805">
    <property type="component" value="Unassembled WGS sequence"/>
</dbReference>
<dbReference type="PROSITE" id="PS50943">
    <property type="entry name" value="HTH_CROC1"/>
    <property type="match status" value="1"/>
</dbReference>
<dbReference type="CDD" id="cd00093">
    <property type="entry name" value="HTH_XRE"/>
    <property type="match status" value="1"/>
</dbReference>
<keyword evidence="4" id="KW-1185">Reference proteome</keyword>
<dbReference type="EMBL" id="JBDIZK010000020">
    <property type="protein sequence ID" value="MEN3749925.1"/>
    <property type="molecule type" value="Genomic_DNA"/>
</dbReference>
<accession>A0ABV0BFA0</accession>
<evidence type="ECO:0000313" key="4">
    <source>
        <dbReference type="Proteomes" id="UP001427805"/>
    </source>
</evidence>
<dbReference type="SUPFAM" id="SSF47413">
    <property type="entry name" value="lambda repressor-like DNA-binding domains"/>
    <property type="match status" value="1"/>
</dbReference>
<feature type="domain" description="HTH cro/C1-type" evidence="2">
    <location>
        <begin position="23"/>
        <end position="70"/>
    </location>
</feature>
<feature type="compositionally biased region" description="Low complexity" evidence="1">
    <location>
        <begin position="134"/>
        <end position="156"/>
    </location>
</feature>
<reference evidence="3 4" key="1">
    <citation type="submission" date="2024-05" db="EMBL/GenBank/DDBJ databases">
        <title>Sphingomonas sp. HF-S3 16S ribosomal RNA gene Genome sequencing and assembly.</title>
        <authorList>
            <person name="Lee H."/>
        </authorList>
    </citation>
    <scope>NUCLEOTIDE SEQUENCE [LARGE SCALE GENOMIC DNA]</scope>
    <source>
        <strain evidence="3 4">HF-S3</strain>
    </source>
</reference>